<gene>
    <name evidence="6" type="primary">hdtS</name>
    <name evidence="6" type="ORF">PCA10_00080</name>
</gene>
<accession>S6AE65</accession>
<keyword evidence="7" id="KW-1185">Reference proteome</keyword>
<dbReference type="InterPro" id="IPR002123">
    <property type="entry name" value="Plipid/glycerol_acylTrfase"/>
</dbReference>
<dbReference type="OrthoDB" id="9812274at2"/>
<reference evidence="6 7" key="1">
    <citation type="journal article" date="2013" name="Genome Announc.">
        <title>Complete Genome Sequence of the Carbazole Degrader Pseudomonas resinovorans Strain CA10 (NBRC 106553).</title>
        <authorList>
            <person name="Shintani M."/>
            <person name="Hosoyama A."/>
            <person name="Ohji S."/>
            <person name="Tsuchikane K."/>
            <person name="Takarada H."/>
            <person name="Yamazoe A."/>
            <person name="Fujita N."/>
            <person name="Nojiri H."/>
        </authorList>
    </citation>
    <scope>NUCLEOTIDE SEQUENCE [LARGE SCALE GENOMIC DNA]</scope>
    <source>
        <strain evidence="6 7">NBRC 106553</strain>
    </source>
</reference>
<proteinExistence type="predicted"/>
<dbReference type="PANTHER" id="PTHR10434">
    <property type="entry name" value="1-ACYL-SN-GLYCEROL-3-PHOSPHATE ACYLTRANSFERASE"/>
    <property type="match status" value="1"/>
</dbReference>
<evidence type="ECO:0000256" key="4">
    <source>
        <dbReference type="SAM" id="Phobius"/>
    </source>
</evidence>
<dbReference type="GO" id="GO:0006654">
    <property type="term" value="P:phosphatidic acid biosynthetic process"/>
    <property type="evidence" value="ECO:0007669"/>
    <property type="project" value="TreeGrafter"/>
</dbReference>
<evidence type="ECO:0000313" key="6">
    <source>
        <dbReference type="EMBL" id="BAN45740.1"/>
    </source>
</evidence>
<dbReference type="STRING" id="1245471.PCA10_00080"/>
<evidence type="ECO:0000259" key="5">
    <source>
        <dbReference type="SMART" id="SM00563"/>
    </source>
</evidence>
<dbReference type="PANTHER" id="PTHR10434:SF40">
    <property type="entry name" value="1-ACYL-SN-GLYCEROL-3-PHOSPHATE ACYLTRANSFERASE"/>
    <property type="match status" value="1"/>
</dbReference>
<evidence type="ECO:0000256" key="1">
    <source>
        <dbReference type="ARBA" id="ARBA00005189"/>
    </source>
</evidence>
<dbReference type="GO" id="GO:0003841">
    <property type="term" value="F:1-acylglycerol-3-phosphate O-acyltransferase activity"/>
    <property type="evidence" value="ECO:0007669"/>
    <property type="project" value="TreeGrafter"/>
</dbReference>
<evidence type="ECO:0000313" key="7">
    <source>
        <dbReference type="Proteomes" id="UP000015503"/>
    </source>
</evidence>
<keyword evidence="2 6" id="KW-0808">Transferase</keyword>
<keyword evidence="4" id="KW-0472">Membrane</keyword>
<dbReference type="eggNOG" id="COG0204">
    <property type="taxonomic scope" value="Bacteria"/>
</dbReference>
<dbReference type="AlphaFoldDB" id="S6AE65"/>
<dbReference type="SMART" id="SM00563">
    <property type="entry name" value="PlsC"/>
    <property type="match status" value="1"/>
</dbReference>
<dbReference type="Pfam" id="PF01553">
    <property type="entry name" value="Acyltransferase"/>
    <property type="match status" value="1"/>
</dbReference>
<feature type="transmembrane region" description="Helical" evidence="4">
    <location>
        <begin position="12"/>
        <end position="33"/>
    </location>
</feature>
<dbReference type="PATRIC" id="fig|1245471.3.peg.8"/>
<keyword evidence="4" id="KW-0812">Transmembrane</keyword>
<dbReference type="Proteomes" id="UP000015503">
    <property type="component" value="Chromosome"/>
</dbReference>
<evidence type="ECO:0000256" key="3">
    <source>
        <dbReference type="ARBA" id="ARBA00023315"/>
    </source>
</evidence>
<evidence type="ECO:0000256" key="2">
    <source>
        <dbReference type="ARBA" id="ARBA00022679"/>
    </source>
</evidence>
<keyword evidence="3 6" id="KW-0012">Acyltransferase</keyword>
<dbReference type="HOGENOM" id="CLU_027938_5_0_6"/>
<comment type="pathway">
    <text evidence="1">Lipid metabolism.</text>
</comment>
<dbReference type="EMBL" id="AP013068">
    <property type="protein sequence ID" value="BAN45740.1"/>
    <property type="molecule type" value="Genomic_DNA"/>
</dbReference>
<dbReference type="SUPFAM" id="SSF69593">
    <property type="entry name" value="Glycerol-3-phosphate (1)-acyltransferase"/>
    <property type="match status" value="1"/>
</dbReference>
<name>S6AE65_METRE</name>
<dbReference type="CDD" id="cd07989">
    <property type="entry name" value="LPLAT_AGPAT-like"/>
    <property type="match status" value="1"/>
</dbReference>
<dbReference type="RefSeq" id="WP_016489952.1">
    <property type="nucleotide sequence ID" value="NC_021499.1"/>
</dbReference>
<sequence length="260" mass="28978">MTTVQAIRTFLFYLLLSLSAFIWGTLSLFFAPFMPFRMRYGFIVYRWCRFAVWLAKVMVGVRYEVKGLENVPERPCVILAKHQSTWETFFLSGAFEPLSQVVKRELLRVPFFGWAMALMKPIAIDRSNPKAALKQLAAQGDERLKQGAWVLIFPEGTRVPVGQMGKFSRGGAALAVNAGLPVLPVAHNAGHFWPKEGWAKHPGTIQVVIGPAMHAEGEGPRAIAELNERAYAWVEATQRELEGPLVAAAPEQSTEPVDKL</sequence>
<feature type="domain" description="Phospholipid/glycerol acyltransferase" evidence="5">
    <location>
        <begin position="76"/>
        <end position="190"/>
    </location>
</feature>
<organism evidence="6 7">
    <name type="scientific">Metapseudomonas resinovorans NBRC 106553</name>
    <dbReference type="NCBI Taxonomy" id="1245471"/>
    <lineage>
        <taxon>Bacteria</taxon>
        <taxon>Pseudomonadati</taxon>
        <taxon>Pseudomonadota</taxon>
        <taxon>Gammaproteobacteria</taxon>
        <taxon>Pseudomonadales</taxon>
        <taxon>Pseudomonadaceae</taxon>
        <taxon>Metapseudomonas</taxon>
    </lineage>
</organism>
<protein>
    <submittedName>
        <fullName evidence="6">1-acyl-sn-glycerol-3-phosphate acyltransferase HdtS</fullName>
    </submittedName>
</protein>
<keyword evidence="4" id="KW-1133">Transmembrane helix</keyword>
<dbReference type="KEGG" id="pre:PCA10_00080"/>